<comment type="caution">
    <text evidence="2">The sequence shown here is derived from an EMBL/GenBank/DDBJ whole genome shotgun (WGS) entry which is preliminary data.</text>
</comment>
<accession>A0A5C8I574</accession>
<feature type="compositionally biased region" description="Acidic residues" evidence="1">
    <location>
        <begin position="39"/>
        <end position="50"/>
    </location>
</feature>
<keyword evidence="3" id="KW-1185">Reference proteome</keyword>
<organism evidence="2 3">
    <name type="scientific">Microbacterium hatanonis</name>
    <dbReference type="NCBI Taxonomy" id="404366"/>
    <lineage>
        <taxon>Bacteria</taxon>
        <taxon>Bacillati</taxon>
        <taxon>Actinomycetota</taxon>
        <taxon>Actinomycetes</taxon>
        <taxon>Micrococcales</taxon>
        <taxon>Microbacteriaceae</taxon>
        <taxon>Microbacterium</taxon>
    </lineage>
</organism>
<feature type="region of interest" description="Disordered" evidence="1">
    <location>
        <begin position="1"/>
        <end position="62"/>
    </location>
</feature>
<name>A0A5C8I574_9MICO</name>
<dbReference type="AlphaFoldDB" id="A0A5C8I574"/>
<gene>
    <name evidence="2" type="ORF">FVP77_07895</name>
</gene>
<proteinExistence type="predicted"/>
<evidence type="ECO:0000256" key="1">
    <source>
        <dbReference type="SAM" id="MobiDB-lite"/>
    </source>
</evidence>
<evidence type="ECO:0000313" key="2">
    <source>
        <dbReference type="EMBL" id="TXK13320.1"/>
    </source>
</evidence>
<evidence type="ECO:0000313" key="3">
    <source>
        <dbReference type="Proteomes" id="UP000321034"/>
    </source>
</evidence>
<dbReference type="EMBL" id="VRSV01000001">
    <property type="protein sequence ID" value="TXK13320.1"/>
    <property type="molecule type" value="Genomic_DNA"/>
</dbReference>
<protein>
    <submittedName>
        <fullName evidence="2">Uncharacterized protein</fullName>
    </submittedName>
</protein>
<reference evidence="2 3" key="1">
    <citation type="submission" date="2019-08" db="EMBL/GenBank/DDBJ databases">
        <authorList>
            <person name="Dong K."/>
        </authorList>
    </citation>
    <scope>NUCLEOTIDE SEQUENCE [LARGE SCALE GENOMIC DNA]</scope>
    <source>
        <strain evidence="2 3">JCM14558</strain>
    </source>
</reference>
<sequence length="62" mass="6424">MSETTPRRDADDAHADDGPPTDALTDEVKADSAESVVTETDDAESVDDADGQSTASAEEPTD</sequence>
<feature type="compositionally biased region" description="Basic and acidic residues" evidence="1">
    <location>
        <begin position="1"/>
        <end position="17"/>
    </location>
</feature>
<dbReference type="Proteomes" id="UP000321034">
    <property type="component" value="Unassembled WGS sequence"/>
</dbReference>
<dbReference type="RefSeq" id="WP_147893980.1">
    <property type="nucleotide sequence ID" value="NZ_BAAANR010000001.1"/>
</dbReference>